<dbReference type="GO" id="GO:0016579">
    <property type="term" value="P:protein deubiquitination"/>
    <property type="evidence" value="ECO:0007669"/>
    <property type="project" value="InterPro"/>
</dbReference>
<accession>A0AAJ7TTX2</accession>
<dbReference type="Pfam" id="PF00443">
    <property type="entry name" value="UCH"/>
    <property type="match status" value="1"/>
</dbReference>
<dbReference type="InterPro" id="IPR001394">
    <property type="entry name" value="Peptidase_C19_UCH"/>
</dbReference>
<evidence type="ECO:0000256" key="12">
    <source>
        <dbReference type="ARBA" id="ARBA00043009"/>
    </source>
</evidence>
<name>A0AAJ7TTX2_PETMA</name>
<evidence type="ECO:0000313" key="15">
    <source>
        <dbReference type="Proteomes" id="UP001318040"/>
    </source>
</evidence>
<feature type="compositionally biased region" description="Basic and acidic residues" evidence="13">
    <location>
        <begin position="200"/>
        <end position="211"/>
    </location>
</feature>
<dbReference type="GO" id="GO:0004843">
    <property type="term" value="F:cysteine-type deubiquitinase activity"/>
    <property type="evidence" value="ECO:0007669"/>
    <property type="project" value="UniProtKB-EC"/>
</dbReference>
<evidence type="ECO:0000256" key="2">
    <source>
        <dbReference type="ARBA" id="ARBA00009085"/>
    </source>
</evidence>
<feature type="domain" description="USP" evidence="14">
    <location>
        <begin position="360"/>
        <end position="503"/>
    </location>
</feature>
<keyword evidence="6" id="KW-0378">Hydrolase</keyword>
<comment type="catalytic activity">
    <reaction evidence="1">
        <text>Thiol-dependent hydrolysis of ester, thioester, amide, peptide and isopeptide bonds formed by the C-terminal Gly of ubiquitin (a 76-residue protein attached to proteins as an intracellular targeting signal).</text>
        <dbReference type="EC" id="3.4.19.12"/>
    </reaction>
</comment>
<dbReference type="FunFam" id="3.90.70.10:FF:000119">
    <property type="entry name" value="Ubiquitin specific peptidase 36"/>
    <property type="match status" value="1"/>
</dbReference>
<keyword evidence="4" id="KW-0645">Protease</keyword>
<dbReference type="GO" id="GO:0005829">
    <property type="term" value="C:cytosol"/>
    <property type="evidence" value="ECO:0007669"/>
    <property type="project" value="TreeGrafter"/>
</dbReference>
<dbReference type="KEGG" id="pmrn:116950404"/>
<feature type="compositionally biased region" description="Polar residues" evidence="13">
    <location>
        <begin position="161"/>
        <end position="176"/>
    </location>
</feature>
<organism evidence="15 16">
    <name type="scientific">Petromyzon marinus</name>
    <name type="common">Sea lamprey</name>
    <dbReference type="NCBI Taxonomy" id="7757"/>
    <lineage>
        <taxon>Eukaryota</taxon>
        <taxon>Metazoa</taxon>
        <taxon>Chordata</taxon>
        <taxon>Craniata</taxon>
        <taxon>Vertebrata</taxon>
        <taxon>Cyclostomata</taxon>
        <taxon>Hyperoartia</taxon>
        <taxon>Petromyzontiformes</taxon>
        <taxon>Petromyzontidae</taxon>
        <taxon>Petromyzon</taxon>
    </lineage>
</organism>
<evidence type="ECO:0000313" key="16">
    <source>
        <dbReference type="RefSeq" id="XP_032824007.1"/>
    </source>
</evidence>
<evidence type="ECO:0000256" key="6">
    <source>
        <dbReference type="ARBA" id="ARBA00022801"/>
    </source>
</evidence>
<keyword evidence="15" id="KW-1185">Reference proteome</keyword>
<dbReference type="GO" id="GO:0042981">
    <property type="term" value="P:regulation of apoptotic process"/>
    <property type="evidence" value="ECO:0007669"/>
    <property type="project" value="TreeGrafter"/>
</dbReference>
<evidence type="ECO:0000256" key="5">
    <source>
        <dbReference type="ARBA" id="ARBA00022786"/>
    </source>
</evidence>
<protein>
    <recommendedName>
        <fullName evidence="8">Ubiquitin carboxyl-terminal hydrolase 36</fullName>
        <ecNumber evidence="3">3.4.19.12</ecNumber>
    </recommendedName>
    <alternativeName>
        <fullName evidence="11">Deubiquitinating enzyme 36</fullName>
    </alternativeName>
    <alternativeName>
        <fullName evidence="10">Protein scrawny</fullName>
    </alternativeName>
    <alternativeName>
        <fullName evidence="9">Ubiquitin thioesterase 36</fullName>
    </alternativeName>
    <alternativeName>
        <fullName evidence="12">Ubiquitin-specific-processing protease 36</fullName>
    </alternativeName>
</protein>
<keyword evidence="7" id="KW-0788">Thiol protease</keyword>
<dbReference type="PANTHER" id="PTHR24006">
    <property type="entry name" value="UBIQUITIN CARBOXYL-TERMINAL HYDROLASE"/>
    <property type="match status" value="1"/>
</dbReference>
<evidence type="ECO:0000256" key="8">
    <source>
        <dbReference type="ARBA" id="ARBA00039432"/>
    </source>
</evidence>
<reference evidence="16" key="1">
    <citation type="submission" date="2025-08" db="UniProtKB">
        <authorList>
            <consortium name="RefSeq"/>
        </authorList>
    </citation>
    <scope>IDENTIFICATION</scope>
    <source>
        <tissue evidence="16">Sperm</tissue>
    </source>
</reference>
<evidence type="ECO:0000256" key="11">
    <source>
        <dbReference type="ARBA" id="ARBA00042420"/>
    </source>
</evidence>
<dbReference type="EC" id="3.4.19.12" evidence="3"/>
<evidence type="ECO:0000259" key="14">
    <source>
        <dbReference type="PROSITE" id="PS50235"/>
    </source>
</evidence>
<proteinExistence type="inferred from homology"/>
<evidence type="ECO:0000256" key="3">
    <source>
        <dbReference type="ARBA" id="ARBA00012759"/>
    </source>
</evidence>
<dbReference type="InterPro" id="IPR050164">
    <property type="entry name" value="Peptidase_C19"/>
</dbReference>
<evidence type="ECO:0000256" key="7">
    <source>
        <dbReference type="ARBA" id="ARBA00022807"/>
    </source>
</evidence>
<dbReference type="Gene3D" id="3.90.70.10">
    <property type="entry name" value="Cysteine proteinases"/>
    <property type="match status" value="1"/>
</dbReference>
<feature type="compositionally biased region" description="Polar residues" evidence="13">
    <location>
        <begin position="235"/>
        <end position="252"/>
    </location>
</feature>
<evidence type="ECO:0000256" key="1">
    <source>
        <dbReference type="ARBA" id="ARBA00000707"/>
    </source>
</evidence>
<dbReference type="InterPro" id="IPR038765">
    <property type="entry name" value="Papain-like_cys_pep_sf"/>
</dbReference>
<dbReference type="InterPro" id="IPR018200">
    <property type="entry name" value="USP_CS"/>
</dbReference>
<evidence type="ECO:0000256" key="4">
    <source>
        <dbReference type="ARBA" id="ARBA00022670"/>
    </source>
</evidence>
<dbReference type="GO" id="GO:0006508">
    <property type="term" value="P:proteolysis"/>
    <property type="evidence" value="ECO:0007669"/>
    <property type="project" value="UniProtKB-KW"/>
</dbReference>
<feature type="region of interest" description="Disordered" evidence="13">
    <location>
        <begin position="161"/>
        <end position="301"/>
    </location>
</feature>
<dbReference type="RefSeq" id="XP_032824007.1">
    <property type="nucleotide sequence ID" value="XM_032968116.1"/>
</dbReference>
<dbReference type="Proteomes" id="UP001318040">
    <property type="component" value="Chromosome 39"/>
</dbReference>
<dbReference type="GO" id="GO:0005634">
    <property type="term" value="C:nucleus"/>
    <property type="evidence" value="ECO:0007669"/>
    <property type="project" value="TreeGrafter"/>
</dbReference>
<dbReference type="AlphaFoldDB" id="A0AAJ7TTX2"/>
<evidence type="ECO:0000256" key="9">
    <source>
        <dbReference type="ARBA" id="ARBA00041300"/>
    </source>
</evidence>
<evidence type="ECO:0000256" key="13">
    <source>
        <dbReference type="SAM" id="MobiDB-lite"/>
    </source>
</evidence>
<gene>
    <name evidence="16" type="primary">LOC116950404</name>
</gene>
<dbReference type="PROSITE" id="PS50235">
    <property type="entry name" value="USP_3"/>
    <property type="match status" value="1"/>
</dbReference>
<keyword evidence="5" id="KW-0833">Ubl conjugation pathway</keyword>
<dbReference type="InterPro" id="IPR028889">
    <property type="entry name" value="USP"/>
</dbReference>
<dbReference type="PROSITE" id="PS00972">
    <property type="entry name" value="USP_1"/>
    <property type="match status" value="1"/>
</dbReference>
<dbReference type="SUPFAM" id="SSF54001">
    <property type="entry name" value="Cysteine proteinases"/>
    <property type="match status" value="1"/>
</dbReference>
<feature type="compositionally biased region" description="Basic residues" evidence="13">
    <location>
        <begin position="271"/>
        <end position="286"/>
    </location>
</feature>
<dbReference type="PANTHER" id="PTHR24006:SF758">
    <property type="entry name" value="UBIQUITIN CARBOXYL-TERMINAL HYDROLASE 36"/>
    <property type="match status" value="1"/>
</dbReference>
<sequence length="503" mass="54586">MSKAKKKGFIKHLKNIFCCFCSVSDDEVYEPSSCVQSSAASHETSPVASHEKTEVASLEARPVANNEMGLETSREVDTVDNREMSLVASHEIGPEASCKLDPVDNYEMSPVASHEKTEVASHEASLVDKHEMGLEASHKVDPEDNCEISFVASNEMSLVASLETSPVPSQEASQMGSYGPNPIADSGSNRVADHGPSPVVDREPSQDEGDKASPMASHQDIRAASNKAAEWKGCQVTSHQGSPGCGSAQSAGQGRGEAANCGLGQAAAQVRRPRRRGGQAARRRGSQHTAHGRMPDDRQKDAIPSTASAIIRPTSQKLAAHPVPEKIAVEDNNDNGAPRLAPESGENLSLTWQWNACEGAGLDNMGNTCFLNATLQCLTYTAPLANYLISRHHSGRCTYNGFCMMCIMERHTIATFSSKGKVIKPLEIVQNLKRIAKHLQFGKQEDVHEFFCYIVEALHLSCPINHHKPEEHVEKTSVIHQIFTGQLKSTGVCQLHVQNHRCK</sequence>
<comment type="similarity">
    <text evidence="2">Belongs to the peptidase C19 family.</text>
</comment>
<evidence type="ECO:0000256" key="10">
    <source>
        <dbReference type="ARBA" id="ARBA00042154"/>
    </source>
</evidence>